<dbReference type="PANTHER" id="PTHR35391:SF7">
    <property type="entry name" value="C2H2-TYPE DOMAIN-CONTAINING PROTEIN"/>
    <property type="match status" value="1"/>
</dbReference>
<name>A0A135SLB0_9PEZI</name>
<protein>
    <recommendedName>
        <fullName evidence="2">C2H2-type domain-containing protein</fullName>
    </recommendedName>
</protein>
<dbReference type="EMBL" id="JFBX01000521">
    <property type="protein sequence ID" value="KXH36709.1"/>
    <property type="molecule type" value="Genomic_DNA"/>
</dbReference>
<proteinExistence type="predicted"/>
<evidence type="ECO:0000313" key="3">
    <source>
        <dbReference type="EMBL" id="KXH36709.1"/>
    </source>
</evidence>
<dbReference type="InterPro" id="IPR058925">
    <property type="entry name" value="zf-C2H2_AcuF"/>
</dbReference>
<comment type="caution">
    <text evidence="3">The sequence shown here is derived from an EMBL/GenBank/DDBJ whole genome shotgun (WGS) entry which is preliminary data.</text>
</comment>
<feature type="compositionally biased region" description="Basic and acidic residues" evidence="1">
    <location>
        <begin position="508"/>
        <end position="536"/>
    </location>
</feature>
<dbReference type="OrthoDB" id="6133115at2759"/>
<evidence type="ECO:0000259" key="2">
    <source>
        <dbReference type="PROSITE" id="PS00028"/>
    </source>
</evidence>
<dbReference type="Proteomes" id="UP000070328">
    <property type="component" value="Unassembled WGS sequence"/>
</dbReference>
<feature type="compositionally biased region" description="Polar residues" evidence="1">
    <location>
        <begin position="542"/>
        <end position="561"/>
    </location>
</feature>
<gene>
    <name evidence="3" type="ORF">CSIM01_03103</name>
</gene>
<accession>A0A135SLB0</accession>
<feature type="domain" description="C2H2-type" evidence="2">
    <location>
        <begin position="447"/>
        <end position="467"/>
    </location>
</feature>
<dbReference type="SMART" id="SM00355">
    <property type="entry name" value="ZnF_C2H2"/>
    <property type="match status" value="3"/>
</dbReference>
<dbReference type="InterPro" id="IPR013087">
    <property type="entry name" value="Znf_C2H2_type"/>
</dbReference>
<dbReference type="AlphaFoldDB" id="A0A135SLB0"/>
<reference evidence="3 4" key="1">
    <citation type="submission" date="2014-02" db="EMBL/GenBank/DDBJ databases">
        <title>The genome sequence of Colletotrichum simmondsii CBS122122.</title>
        <authorList>
            <person name="Baroncelli R."/>
            <person name="Thon M.R."/>
        </authorList>
    </citation>
    <scope>NUCLEOTIDE SEQUENCE [LARGE SCALE GENOMIC DNA]</scope>
    <source>
        <strain evidence="3 4">CBS122122</strain>
    </source>
</reference>
<dbReference type="PANTHER" id="PTHR35391">
    <property type="entry name" value="C2H2-TYPE DOMAIN-CONTAINING PROTEIN-RELATED"/>
    <property type="match status" value="1"/>
</dbReference>
<sequence>MSIGWKRALEAAAESRQRFESCAHSLTFPDVDNTLRLPCLADAPQSSSSYHQIEKMADSIASLVSRAIARFSHLLDTTQSPVTYRPLLYVHPKLVDEQARFKAWVRNVGAHKTDRSSLEYRLRDASHIRVQVRRLLIELLQTIDEAIKAFNDLGLAPTAPNGGSQDHKDIVTEIGAIMNDFPDIINCLIRLIITIQNPAPWDRFMGAKFTDTSAYEEYDTQHVSEKFEGIDSQLAQRLGKAISRRRQYFKYREARHEKLSQQVDGQADSDLTEILSSTVASSIYDSKPLSQINDYSDSSLRHEVSSVTSYDASTLGDPQERSIPDLPKEAHDGPFECQFCFMLVDIRDTHAWRQHVYSDLRPYNCLAKDCITPDQDFEKRHVWMEHMLQNHLRIWHCPFDCDCTFKSASQSIEHVQSQHQNMIRDDQIDILVKLSSRPLGESAEVTCELCSETLSSLKNYRRHVGRHQQQLALFALPMVDEPDVEQGQTNQQQDSDSDTEAEADSDDETKAESKDKTTSKDNADSQDKTDSKEKGRGPGNHPPTTFTVNISSPFQAKPRTT</sequence>
<keyword evidence="4" id="KW-1185">Reference proteome</keyword>
<feature type="compositionally biased region" description="Acidic residues" evidence="1">
    <location>
        <begin position="495"/>
        <end position="507"/>
    </location>
</feature>
<feature type="domain" description="C2H2-type" evidence="2">
    <location>
        <begin position="397"/>
        <end position="419"/>
    </location>
</feature>
<organism evidence="3 4">
    <name type="scientific">Colletotrichum simmondsii</name>
    <dbReference type="NCBI Taxonomy" id="703756"/>
    <lineage>
        <taxon>Eukaryota</taxon>
        <taxon>Fungi</taxon>
        <taxon>Dikarya</taxon>
        <taxon>Ascomycota</taxon>
        <taxon>Pezizomycotina</taxon>
        <taxon>Sordariomycetes</taxon>
        <taxon>Hypocreomycetidae</taxon>
        <taxon>Glomerellales</taxon>
        <taxon>Glomerellaceae</taxon>
        <taxon>Colletotrichum</taxon>
        <taxon>Colletotrichum acutatum species complex</taxon>
    </lineage>
</organism>
<dbReference type="PROSITE" id="PS00028">
    <property type="entry name" value="ZINC_FINGER_C2H2_1"/>
    <property type="match status" value="2"/>
</dbReference>
<feature type="region of interest" description="Disordered" evidence="1">
    <location>
        <begin position="483"/>
        <end position="561"/>
    </location>
</feature>
<dbReference type="Gene3D" id="3.30.160.60">
    <property type="entry name" value="Classic Zinc Finger"/>
    <property type="match status" value="1"/>
</dbReference>
<evidence type="ECO:0000256" key="1">
    <source>
        <dbReference type="SAM" id="MobiDB-lite"/>
    </source>
</evidence>
<dbReference type="Pfam" id="PF26082">
    <property type="entry name" value="zf-C2H2_AcuF"/>
    <property type="match status" value="1"/>
</dbReference>
<evidence type="ECO:0000313" key="4">
    <source>
        <dbReference type="Proteomes" id="UP000070328"/>
    </source>
</evidence>